<evidence type="ECO:0000313" key="2">
    <source>
        <dbReference type="EMBL" id="OIR01253.1"/>
    </source>
</evidence>
<comment type="caution">
    <text evidence="2">The sequence shown here is derived from an EMBL/GenBank/DDBJ whole genome shotgun (WGS) entry which is preliminary data.</text>
</comment>
<dbReference type="AlphaFoldDB" id="A0A1J5SAN6"/>
<gene>
    <name evidence="2" type="ORF">GALL_167250</name>
</gene>
<protein>
    <submittedName>
        <fullName evidence="2">Uncharacterized protein</fullName>
    </submittedName>
</protein>
<accession>A0A1J5SAN6</accession>
<feature type="compositionally biased region" description="Acidic residues" evidence="1">
    <location>
        <begin position="77"/>
        <end position="86"/>
    </location>
</feature>
<proteinExistence type="predicted"/>
<evidence type="ECO:0000256" key="1">
    <source>
        <dbReference type="SAM" id="MobiDB-lite"/>
    </source>
</evidence>
<sequence>MSMNISIPETSPDFDRTRVIERPDGFYWQDKLTGELYGPFATLLEAAQDMQDHDGNGFEEGESLEEAESEIGMADWIDPETGEPAEDMPPHRSDE</sequence>
<name>A0A1J5SAN6_9ZZZZ</name>
<dbReference type="EMBL" id="MLJW01000086">
    <property type="protein sequence ID" value="OIR01253.1"/>
    <property type="molecule type" value="Genomic_DNA"/>
</dbReference>
<feature type="region of interest" description="Disordered" evidence="1">
    <location>
        <begin position="73"/>
        <end position="95"/>
    </location>
</feature>
<reference evidence="2" key="1">
    <citation type="submission" date="2016-10" db="EMBL/GenBank/DDBJ databases">
        <title>Sequence of Gallionella enrichment culture.</title>
        <authorList>
            <person name="Poehlein A."/>
            <person name="Muehling M."/>
            <person name="Daniel R."/>
        </authorList>
    </citation>
    <scope>NUCLEOTIDE SEQUENCE</scope>
</reference>
<organism evidence="2">
    <name type="scientific">mine drainage metagenome</name>
    <dbReference type="NCBI Taxonomy" id="410659"/>
    <lineage>
        <taxon>unclassified sequences</taxon>
        <taxon>metagenomes</taxon>
        <taxon>ecological metagenomes</taxon>
    </lineage>
</organism>